<dbReference type="Pfam" id="PF02120">
    <property type="entry name" value="Flg_hook"/>
    <property type="match status" value="1"/>
</dbReference>
<sequence length="340" mass="33758">MTVMPVGVADPGGRHDAAPKTGGAGISLTVTYVPMAASPTTPPDPVVLAEQDPGHQVADPLNPLVDAPLPARNATRLQRSSPDLDLAGEIDPLKSKPAKEALDLAGMALIAPGTPEITTMPVGSGTAPQPGSAPGPEALAQPNVTDPGGGAGAPAQVGNSLLTLATGPDGSSQMTLTLHPKELGTVHIQLDRTVNGAVRIVVTASEAGTLRSLMGDQAQLHAALDAASIPSAGRHLSFELGLAAVPAAAPGHPASPSVIERIQDTASASQTDAGTNVDMSGFQGADAQAGGGGRDPASGFSQNGRTSDTYPDAGETDPGPTGSISPGLVQRSSSRINITA</sequence>
<feature type="compositionally biased region" description="Polar residues" evidence="1">
    <location>
        <begin position="330"/>
        <end position="340"/>
    </location>
</feature>
<reference evidence="3 4" key="1">
    <citation type="journal article" date="2014" name="World J. Microbiol. Biotechnol.">
        <title>Biodiversity and physiological characteristics of Antarctic and Arctic lichens-associated bacteria.</title>
        <authorList>
            <person name="Lee Y.M."/>
            <person name="Kim E.H."/>
            <person name="Lee H.K."/>
            <person name="Hong S.G."/>
        </authorList>
    </citation>
    <scope>NUCLEOTIDE SEQUENCE [LARGE SCALE GENOMIC DNA]</scope>
    <source>
        <strain evidence="3 4">PAMC 26569</strain>
    </source>
</reference>
<feature type="region of interest" description="Disordered" evidence="1">
    <location>
        <begin position="119"/>
        <end position="157"/>
    </location>
</feature>
<dbReference type="InterPro" id="IPR038610">
    <property type="entry name" value="FliK-like_C_sf"/>
</dbReference>
<dbReference type="InterPro" id="IPR021136">
    <property type="entry name" value="Flagellar_hook_control-like_C"/>
</dbReference>
<feature type="compositionally biased region" description="Polar residues" evidence="1">
    <location>
        <begin position="265"/>
        <end position="278"/>
    </location>
</feature>
<feature type="compositionally biased region" description="Polar residues" evidence="1">
    <location>
        <begin position="299"/>
        <end position="309"/>
    </location>
</feature>
<name>A0A6M8H519_9PROT</name>
<organism evidence="3 4">
    <name type="scientific">Lichenicola cladoniae</name>
    <dbReference type="NCBI Taxonomy" id="1484109"/>
    <lineage>
        <taxon>Bacteria</taxon>
        <taxon>Pseudomonadati</taxon>
        <taxon>Pseudomonadota</taxon>
        <taxon>Alphaproteobacteria</taxon>
        <taxon>Acetobacterales</taxon>
        <taxon>Acetobacteraceae</taxon>
        <taxon>Lichenicola</taxon>
    </lineage>
</organism>
<proteinExistence type="predicted"/>
<keyword evidence="3" id="KW-0966">Cell projection</keyword>
<evidence type="ECO:0000256" key="1">
    <source>
        <dbReference type="SAM" id="MobiDB-lite"/>
    </source>
</evidence>
<keyword evidence="4" id="KW-1185">Reference proteome</keyword>
<evidence type="ECO:0000313" key="4">
    <source>
        <dbReference type="Proteomes" id="UP000500767"/>
    </source>
</evidence>
<keyword evidence="3" id="KW-0282">Flagellum</keyword>
<dbReference type="EMBL" id="CP053708">
    <property type="protein sequence ID" value="QKE88731.1"/>
    <property type="molecule type" value="Genomic_DNA"/>
</dbReference>
<dbReference type="KEGG" id="lck:HN018_00470"/>
<dbReference type="Proteomes" id="UP000500767">
    <property type="component" value="Chromosome"/>
</dbReference>
<protein>
    <submittedName>
        <fullName evidence="3">Flagellar hook-length control protein FliK</fullName>
    </submittedName>
</protein>
<dbReference type="CDD" id="cd17470">
    <property type="entry name" value="T3SS_Flik_C"/>
    <property type="match status" value="1"/>
</dbReference>
<dbReference type="AlphaFoldDB" id="A0A6M8H519"/>
<feature type="region of interest" description="Disordered" evidence="1">
    <location>
        <begin position="1"/>
        <end position="22"/>
    </location>
</feature>
<accession>A0A6M8H519</accession>
<evidence type="ECO:0000259" key="2">
    <source>
        <dbReference type="Pfam" id="PF02120"/>
    </source>
</evidence>
<evidence type="ECO:0000313" key="3">
    <source>
        <dbReference type="EMBL" id="QKE88731.1"/>
    </source>
</evidence>
<feature type="region of interest" description="Disordered" evidence="1">
    <location>
        <begin position="265"/>
        <end position="340"/>
    </location>
</feature>
<keyword evidence="3" id="KW-0969">Cilium</keyword>
<feature type="domain" description="Flagellar hook-length control protein-like C-terminal" evidence="2">
    <location>
        <begin position="168"/>
        <end position="229"/>
    </location>
</feature>
<dbReference type="Gene3D" id="3.30.750.140">
    <property type="match status" value="1"/>
</dbReference>
<gene>
    <name evidence="3" type="ORF">HN018_00470</name>
</gene>